<feature type="compositionally biased region" description="Polar residues" evidence="5">
    <location>
        <begin position="451"/>
        <end position="471"/>
    </location>
</feature>
<dbReference type="EMBL" id="KN847040">
    <property type="protein sequence ID" value="KIW35258.1"/>
    <property type="molecule type" value="Genomic_DNA"/>
</dbReference>
<dbReference type="HOGENOM" id="CLU_005224_1_0_1"/>
<feature type="compositionally biased region" description="Basic and acidic residues" evidence="5">
    <location>
        <begin position="315"/>
        <end position="337"/>
    </location>
</feature>
<evidence type="ECO:0000259" key="6">
    <source>
        <dbReference type="PROSITE" id="PS50089"/>
    </source>
</evidence>
<dbReference type="InterPro" id="IPR001841">
    <property type="entry name" value="Znf_RING"/>
</dbReference>
<feature type="compositionally biased region" description="Basic and acidic residues" evidence="5">
    <location>
        <begin position="101"/>
        <end position="110"/>
    </location>
</feature>
<dbReference type="InterPro" id="IPR013083">
    <property type="entry name" value="Znf_RING/FYVE/PHD"/>
</dbReference>
<evidence type="ECO:0000256" key="3">
    <source>
        <dbReference type="ARBA" id="ARBA00022833"/>
    </source>
</evidence>
<feature type="region of interest" description="Disordered" evidence="5">
    <location>
        <begin position="315"/>
        <end position="540"/>
    </location>
</feature>
<dbReference type="PROSITE" id="PS50089">
    <property type="entry name" value="ZF_RING_2"/>
    <property type="match status" value="1"/>
</dbReference>
<dbReference type="OrthoDB" id="1305878at2759"/>
<evidence type="ECO:0000256" key="5">
    <source>
        <dbReference type="SAM" id="MobiDB-lite"/>
    </source>
</evidence>
<dbReference type="SUPFAM" id="SSF57850">
    <property type="entry name" value="RING/U-box"/>
    <property type="match status" value="2"/>
</dbReference>
<evidence type="ECO:0000313" key="7">
    <source>
        <dbReference type="EMBL" id="KIW35258.1"/>
    </source>
</evidence>
<dbReference type="PROSITE" id="PS00518">
    <property type="entry name" value="ZF_RING_1"/>
    <property type="match status" value="1"/>
</dbReference>
<feature type="compositionally biased region" description="Basic and acidic residues" evidence="5">
    <location>
        <begin position="408"/>
        <end position="426"/>
    </location>
</feature>
<dbReference type="Proteomes" id="UP000054466">
    <property type="component" value="Unassembled WGS sequence"/>
</dbReference>
<organism evidence="7 8">
    <name type="scientific">Cladophialophora immunda</name>
    <dbReference type="NCBI Taxonomy" id="569365"/>
    <lineage>
        <taxon>Eukaryota</taxon>
        <taxon>Fungi</taxon>
        <taxon>Dikarya</taxon>
        <taxon>Ascomycota</taxon>
        <taxon>Pezizomycotina</taxon>
        <taxon>Eurotiomycetes</taxon>
        <taxon>Chaetothyriomycetidae</taxon>
        <taxon>Chaetothyriales</taxon>
        <taxon>Herpotrichiellaceae</taxon>
        <taxon>Cladophialophora</taxon>
    </lineage>
</organism>
<keyword evidence="8" id="KW-1185">Reference proteome</keyword>
<dbReference type="GO" id="GO:0016567">
    <property type="term" value="P:protein ubiquitination"/>
    <property type="evidence" value="ECO:0007669"/>
    <property type="project" value="TreeGrafter"/>
</dbReference>
<evidence type="ECO:0000256" key="4">
    <source>
        <dbReference type="PROSITE-ProRule" id="PRU00175"/>
    </source>
</evidence>
<keyword evidence="1" id="KW-0479">Metal-binding</keyword>
<dbReference type="GO" id="GO:0008270">
    <property type="term" value="F:zinc ion binding"/>
    <property type="evidence" value="ECO:0007669"/>
    <property type="project" value="UniProtKB-KW"/>
</dbReference>
<accession>A0A0D2CVX9</accession>
<feature type="domain" description="RING-type" evidence="6">
    <location>
        <begin position="21"/>
        <end position="75"/>
    </location>
</feature>
<dbReference type="GO" id="GO:0005634">
    <property type="term" value="C:nucleus"/>
    <property type="evidence" value="ECO:0007669"/>
    <property type="project" value="TreeGrafter"/>
</dbReference>
<dbReference type="InterPro" id="IPR017907">
    <property type="entry name" value="Znf_RING_CS"/>
</dbReference>
<name>A0A0D2CVX9_9EURO</name>
<evidence type="ECO:0000256" key="2">
    <source>
        <dbReference type="ARBA" id="ARBA00022771"/>
    </source>
</evidence>
<feature type="compositionally biased region" description="Low complexity" evidence="5">
    <location>
        <begin position="485"/>
        <end position="498"/>
    </location>
</feature>
<feature type="compositionally biased region" description="Low complexity" evidence="5">
    <location>
        <begin position="212"/>
        <end position="225"/>
    </location>
</feature>
<dbReference type="Gene3D" id="3.30.40.10">
    <property type="entry name" value="Zinc/RING finger domain, C3HC4 (zinc finger)"/>
    <property type="match status" value="1"/>
</dbReference>
<dbReference type="STRING" id="569365.A0A0D2CVX9"/>
<proteinExistence type="predicted"/>
<feature type="region of interest" description="Disordered" evidence="5">
    <location>
        <begin position="101"/>
        <end position="250"/>
    </location>
</feature>
<evidence type="ECO:0000313" key="8">
    <source>
        <dbReference type="Proteomes" id="UP000054466"/>
    </source>
</evidence>
<protein>
    <recommendedName>
        <fullName evidence="6">RING-type domain-containing protein</fullName>
    </recommendedName>
</protein>
<feature type="compositionally biased region" description="Polar residues" evidence="5">
    <location>
        <begin position="365"/>
        <end position="400"/>
    </location>
</feature>
<dbReference type="AlphaFoldDB" id="A0A0D2CVX9"/>
<dbReference type="InterPro" id="IPR052256">
    <property type="entry name" value="E3_ubiquitin-ligase_CHFR"/>
</dbReference>
<gene>
    <name evidence="7" type="ORF">PV07_01963</name>
</gene>
<feature type="compositionally biased region" description="Basic and acidic residues" evidence="5">
    <location>
        <begin position="234"/>
        <end position="243"/>
    </location>
</feature>
<dbReference type="RefSeq" id="XP_016255474.1">
    <property type="nucleotide sequence ID" value="XM_016388546.1"/>
</dbReference>
<dbReference type="InterPro" id="IPR018957">
    <property type="entry name" value="Znf_C3HC4_RING-type"/>
</dbReference>
<feature type="compositionally biased region" description="Basic and acidic residues" evidence="5">
    <location>
        <begin position="117"/>
        <end position="129"/>
    </location>
</feature>
<dbReference type="VEuPathDB" id="FungiDB:PV07_01963"/>
<dbReference type="PANTHER" id="PTHR16079:SF4">
    <property type="entry name" value="E3 UBIQUITIN-PROTEIN LIGASE CHFR"/>
    <property type="match status" value="1"/>
</dbReference>
<dbReference type="GO" id="GO:0004842">
    <property type="term" value="F:ubiquitin-protein transferase activity"/>
    <property type="evidence" value="ECO:0007669"/>
    <property type="project" value="TreeGrafter"/>
</dbReference>
<dbReference type="GeneID" id="27341157"/>
<dbReference type="SMART" id="SM00184">
    <property type="entry name" value="RING"/>
    <property type="match status" value="1"/>
</dbReference>
<feature type="compositionally biased region" description="Basic and acidic residues" evidence="5">
    <location>
        <begin position="179"/>
        <end position="211"/>
    </location>
</feature>
<feature type="region of interest" description="Disordered" evidence="5">
    <location>
        <begin position="887"/>
        <end position="912"/>
    </location>
</feature>
<keyword evidence="2 4" id="KW-0863">Zinc-finger</keyword>
<feature type="compositionally biased region" description="Basic and acidic residues" evidence="5">
    <location>
        <begin position="153"/>
        <end position="172"/>
    </location>
</feature>
<dbReference type="PANTHER" id="PTHR16079">
    <property type="entry name" value="UBIQUITIN LIGASE PROTEIN CHFR"/>
    <property type="match status" value="1"/>
</dbReference>
<evidence type="ECO:0000256" key="1">
    <source>
        <dbReference type="ARBA" id="ARBA00022723"/>
    </source>
</evidence>
<dbReference type="Pfam" id="PF00097">
    <property type="entry name" value="zf-C3HC4"/>
    <property type="match status" value="1"/>
</dbReference>
<reference evidence="7 8" key="1">
    <citation type="submission" date="2015-01" db="EMBL/GenBank/DDBJ databases">
        <title>The Genome Sequence of Cladophialophora immunda CBS83496.</title>
        <authorList>
            <consortium name="The Broad Institute Genomics Platform"/>
            <person name="Cuomo C."/>
            <person name="de Hoog S."/>
            <person name="Gorbushina A."/>
            <person name="Stielow B."/>
            <person name="Teixiera M."/>
            <person name="Abouelleil A."/>
            <person name="Chapman S.B."/>
            <person name="Priest M."/>
            <person name="Young S.K."/>
            <person name="Wortman J."/>
            <person name="Nusbaum C."/>
            <person name="Birren B."/>
        </authorList>
    </citation>
    <scope>NUCLEOTIDE SEQUENCE [LARGE SCALE GENOMIC DNA]</scope>
    <source>
        <strain evidence="7 8">CBS 83496</strain>
    </source>
</reference>
<dbReference type="InterPro" id="IPR036028">
    <property type="entry name" value="SH3-like_dom_sf"/>
</dbReference>
<dbReference type="SUPFAM" id="SSF50044">
    <property type="entry name" value="SH3-domain"/>
    <property type="match status" value="1"/>
</dbReference>
<keyword evidence="3" id="KW-0862">Zinc</keyword>
<sequence length="978" mass="108335">MAAITEAPATGLLNLENELVCFICTEVLYQPLTLLDCLHTFCGSCLKEWFSHQYRKASHSRAPPSVNPYTCPTCRAPVKNARPYAKINTLLEMFLIANPGRDRTPEEKAEMSQAYKPGEEILPKIENNRRRERRRREEEDSGLGDSRNADGANGERSRHDQHLDPASADRRRGTSGSSRSRERRDTMERQRDADRRQRREQQHTSDVESSRPRTASSSHSADPSSLSPPPSSPRHPEAVEARQRGARTVAHQASLISLVSASESGTGTGTGDSLDEARLMQEILAEGLLDGINIDELTEQEQDALSEAIAERIRQLHPERLRRPGTDDSRPDPRGDTTRPLGSQADETERHFRQSSRNNNRERTQPSPRSSHNVVIGGSNTRQPTASSQSANDQLLTLPQTAAHRRRASDETRRSENSVMRTDRTPHPAARSATDLSNRPHSNAGGADRLQQLQQGPHAQRSNTEPRTSPRASEVWQAAGGRHMSSPPQVASPAQQSPRPDSVPPLMSSVATGPVPTSIPTVEPEVRVPEPTELPATSVSTRSDEPYVACSRCSRPNIQYEVHKHCDACKVDICLRCYRTGRGCNHWFGFYRSAMVKFNASHPPNRNSQSMGLPHLPTSRQYEKPSATAAQSGRYNTTANATSRLREGNFCDRCGSFANEYFWSCDYCNEGEWGFCNDCVGSNHCCDHPLLPVAYKSCDPNLTSSRFGGGLGAATLSPYSSGGRDISPAQSAASSVTSGTGPYPGLRPDFVPLAVTTNCDICSRPITSQETRYHCPTHPTPTPENAGQKGDYDICSTCYHSFVETGRMKREDGPDGWRLCPDGHRMIAVAFERDEEGNERRIITRDIVGGVQMTEADVAAWKLAMKNLHRVDRANLSAVRGDWSWREDEAGTRRKTRARTSTLPRSGMQLPPDGGWGKTCVARWGYYPPPNDDGKAKDELMFPKYANIREVEEINDEWWFGVYAGDAGVFPAVFVNRA</sequence>
<dbReference type="Gene3D" id="2.30.30.40">
    <property type="entry name" value="SH3 Domains"/>
    <property type="match status" value="1"/>
</dbReference>
<dbReference type="GO" id="GO:0006511">
    <property type="term" value="P:ubiquitin-dependent protein catabolic process"/>
    <property type="evidence" value="ECO:0007669"/>
    <property type="project" value="TreeGrafter"/>
</dbReference>